<reference evidence="1 2" key="1">
    <citation type="submission" date="2016-10" db="EMBL/GenBank/DDBJ databases">
        <authorList>
            <person name="de Groot N.N."/>
        </authorList>
    </citation>
    <scope>NUCLEOTIDE SEQUENCE [LARGE SCALE GENOMIC DNA]</scope>
    <source>
        <strain evidence="1 2">DSM 19012</strain>
    </source>
</reference>
<keyword evidence="2" id="KW-1185">Reference proteome</keyword>
<name>A0A1I1YP96_9BACT</name>
<evidence type="ECO:0000313" key="2">
    <source>
        <dbReference type="Proteomes" id="UP000181976"/>
    </source>
</evidence>
<proteinExistence type="predicted"/>
<organism evidence="1 2">
    <name type="scientific">Thermophagus xiamenensis</name>
    <dbReference type="NCBI Taxonomy" id="385682"/>
    <lineage>
        <taxon>Bacteria</taxon>
        <taxon>Pseudomonadati</taxon>
        <taxon>Bacteroidota</taxon>
        <taxon>Bacteroidia</taxon>
        <taxon>Marinilabiliales</taxon>
        <taxon>Marinilabiliaceae</taxon>
        <taxon>Thermophagus</taxon>
    </lineage>
</organism>
<dbReference type="Proteomes" id="UP000181976">
    <property type="component" value="Unassembled WGS sequence"/>
</dbReference>
<dbReference type="AlphaFoldDB" id="A0A1I1YP96"/>
<dbReference type="RefSeq" id="WP_010528392.1">
    <property type="nucleotide sequence ID" value="NZ_AFSL01000083.1"/>
</dbReference>
<sequence>MKIINRRRRNTHIEPGKSFQCLLFSSSKLKQGRSFNIYYGGSSSGEIINGIYQDGKTCSYVAKVVMLDPL</sequence>
<evidence type="ECO:0000313" key="1">
    <source>
        <dbReference type="EMBL" id="SFE21249.1"/>
    </source>
</evidence>
<dbReference type="InParanoid" id="A0A1I1YP96"/>
<accession>A0A1I1YP96</accession>
<dbReference type="EMBL" id="FONA01000008">
    <property type="protein sequence ID" value="SFE21249.1"/>
    <property type="molecule type" value="Genomic_DNA"/>
</dbReference>
<protein>
    <submittedName>
        <fullName evidence="1">Uncharacterized protein</fullName>
    </submittedName>
</protein>
<dbReference type="STRING" id="385682.SAMN05444380_10866"/>
<gene>
    <name evidence="1" type="ORF">SAMN05444380_10866</name>
</gene>